<evidence type="ECO:0000313" key="1">
    <source>
        <dbReference type="EMBL" id="KAK3771125.1"/>
    </source>
</evidence>
<dbReference type="EMBL" id="JAWDGP010003771">
    <property type="protein sequence ID" value="KAK3771125.1"/>
    <property type="molecule type" value="Genomic_DNA"/>
</dbReference>
<sequence>MYNLGRKKVGLSTTVEASGSERRALGRDWRDVSLHNSRARLGVGHFWLRSASLALATRYSLCDESRFVYSGVLVFISLDQDDYVSGGHRVVINSADQCKREGRVSSGAAHSDTRDMMLSDSWTPLSQDVHSMHYQSRPHML</sequence>
<protein>
    <submittedName>
        <fullName evidence="1">Uncharacterized protein</fullName>
    </submittedName>
</protein>
<reference evidence="1" key="1">
    <citation type="journal article" date="2023" name="G3 (Bethesda)">
        <title>A reference genome for the long-term kleptoplast-retaining sea slug Elysia crispata morphotype clarki.</title>
        <authorList>
            <person name="Eastman K.E."/>
            <person name="Pendleton A.L."/>
            <person name="Shaikh M.A."/>
            <person name="Suttiyut T."/>
            <person name="Ogas R."/>
            <person name="Tomko P."/>
            <person name="Gavelis G."/>
            <person name="Widhalm J.R."/>
            <person name="Wisecaver J.H."/>
        </authorList>
    </citation>
    <scope>NUCLEOTIDE SEQUENCE</scope>
    <source>
        <strain evidence="1">ECLA1</strain>
    </source>
</reference>
<proteinExistence type="predicted"/>
<keyword evidence="2" id="KW-1185">Reference proteome</keyword>
<comment type="caution">
    <text evidence="1">The sequence shown here is derived from an EMBL/GenBank/DDBJ whole genome shotgun (WGS) entry which is preliminary data.</text>
</comment>
<organism evidence="1 2">
    <name type="scientific">Elysia crispata</name>
    <name type="common">lettuce slug</name>
    <dbReference type="NCBI Taxonomy" id="231223"/>
    <lineage>
        <taxon>Eukaryota</taxon>
        <taxon>Metazoa</taxon>
        <taxon>Spiralia</taxon>
        <taxon>Lophotrochozoa</taxon>
        <taxon>Mollusca</taxon>
        <taxon>Gastropoda</taxon>
        <taxon>Heterobranchia</taxon>
        <taxon>Euthyneura</taxon>
        <taxon>Panpulmonata</taxon>
        <taxon>Sacoglossa</taxon>
        <taxon>Placobranchoidea</taxon>
        <taxon>Plakobranchidae</taxon>
        <taxon>Elysia</taxon>
    </lineage>
</organism>
<accession>A0AAE0ZKQ2</accession>
<gene>
    <name evidence="1" type="ORF">RRG08_034141</name>
</gene>
<name>A0AAE0ZKQ2_9GAST</name>
<dbReference type="Proteomes" id="UP001283361">
    <property type="component" value="Unassembled WGS sequence"/>
</dbReference>
<evidence type="ECO:0000313" key="2">
    <source>
        <dbReference type="Proteomes" id="UP001283361"/>
    </source>
</evidence>
<dbReference type="AlphaFoldDB" id="A0AAE0ZKQ2"/>